<sequence>MRKWWMGIGLLLGIACMWKACVLLMMAIHPDGEGIGVYFLGVEINDRVNLREIPFYVTAFFGLGMVLLFQVWVYWQKGIGLRRSSD</sequence>
<dbReference type="Proteomes" id="UP000677436">
    <property type="component" value="Chromosome"/>
</dbReference>
<dbReference type="AlphaFoldDB" id="A0A8D5ZNR3"/>
<dbReference type="KEGG" id="pabs:JIR001_20000"/>
<dbReference type="EMBL" id="AP024601">
    <property type="protein sequence ID" value="BCU82217.1"/>
    <property type="molecule type" value="Genomic_DNA"/>
</dbReference>
<feature type="transmembrane region" description="Helical" evidence="1">
    <location>
        <begin position="53"/>
        <end position="75"/>
    </location>
</feature>
<keyword evidence="1" id="KW-0812">Transmembrane</keyword>
<organism evidence="2 3">
    <name type="scientific">Polycladomyces abyssicola</name>
    <dbReference type="NCBI Taxonomy" id="1125966"/>
    <lineage>
        <taxon>Bacteria</taxon>
        <taxon>Bacillati</taxon>
        <taxon>Bacillota</taxon>
        <taxon>Bacilli</taxon>
        <taxon>Bacillales</taxon>
        <taxon>Thermoactinomycetaceae</taxon>
        <taxon>Polycladomyces</taxon>
    </lineage>
</organism>
<accession>A0A8D5ZNR3</accession>
<reference evidence="2" key="1">
    <citation type="journal article" date="2013" name="Int. J. Syst. Evol. Microbiol.">
        <title>Polycladomyces abyssicola gen. nov., sp. nov., a thermophilic filamentous bacterium isolated from hemipelagic sediment.</title>
        <authorList>
            <person name="Tsubouchi T."/>
            <person name="Shimane Y."/>
            <person name="Mori K."/>
            <person name="Usui K."/>
            <person name="Hiraki T."/>
            <person name="Tame A."/>
            <person name="Uematsu K."/>
            <person name="Maruyama T."/>
            <person name="Hatada Y."/>
        </authorList>
    </citation>
    <scope>NUCLEOTIDE SEQUENCE</scope>
    <source>
        <strain evidence="2">JIR-001</strain>
    </source>
</reference>
<protein>
    <submittedName>
        <fullName evidence="2">Uncharacterized protein</fullName>
    </submittedName>
</protein>
<dbReference type="RefSeq" id="WP_212772579.1">
    <property type="nucleotide sequence ID" value="NZ_AP024601.1"/>
</dbReference>
<feature type="transmembrane region" description="Helical" evidence="1">
    <location>
        <begin position="7"/>
        <end position="28"/>
    </location>
</feature>
<evidence type="ECO:0000313" key="3">
    <source>
        <dbReference type="Proteomes" id="UP000677436"/>
    </source>
</evidence>
<keyword evidence="1" id="KW-1133">Transmembrane helix</keyword>
<keyword evidence="1" id="KW-0472">Membrane</keyword>
<proteinExistence type="predicted"/>
<evidence type="ECO:0000313" key="2">
    <source>
        <dbReference type="EMBL" id="BCU82217.1"/>
    </source>
</evidence>
<gene>
    <name evidence="2" type="ORF">JIR001_20000</name>
</gene>
<reference evidence="2" key="2">
    <citation type="journal article" date="2021" name="Microbiol. Resour. Announc.">
        <title>Complete Genome Sequence of Polycladomyces abyssicola JIR-001T, Isolated from Hemipelagic Sediment in Deep Seawater.</title>
        <authorList>
            <person name="Tsubouchi T."/>
            <person name="Kaneko Y."/>
        </authorList>
    </citation>
    <scope>NUCLEOTIDE SEQUENCE</scope>
    <source>
        <strain evidence="2">JIR-001</strain>
    </source>
</reference>
<dbReference type="PROSITE" id="PS51257">
    <property type="entry name" value="PROKAR_LIPOPROTEIN"/>
    <property type="match status" value="1"/>
</dbReference>
<name>A0A8D5ZNR3_9BACL</name>
<keyword evidence="3" id="KW-1185">Reference proteome</keyword>
<evidence type="ECO:0000256" key="1">
    <source>
        <dbReference type="SAM" id="Phobius"/>
    </source>
</evidence>